<evidence type="ECO:0000313" key="2">
    <source>
        <dbReference type="Proteomes" id="UP000273786"/>
    </source>
</evidence>
<dbReference type="Pfam" id="PF09952">
    <property type="entry name" value="AbiEi_2"/>
    <property type="match status" value="1"/>
</dbReference>
<organism evidence="1 2">
    <name type="scientific">Mesorhizobium tamadayense</name>
    <dbReference type="NCBI Taxonomy" id="425306"/>
    <lineage>
        <taxon>Bacteria</taxon>
        <taxon>Pseudomonadati</taxon>
        <taxon>Pseudomonadota</taxon>
        <taxon>Alphaproteobacteria</taxon>
        <taxon>Hyphomicrobiales</taxon>
        <taxon>Phyllobacteriaceae</taxon>
        <taxon>Mesorhizobium</taxon>
    </lineage>
</organism>
<dbReference type="InterPro" id="IPR019238">
    <property type="entry name" value="AbiEi_2"/>
</dbReference>
<protein>
    <submittedName>
        <fullName evidence="1">Uncharacterized protein</fullName>
    </submittedName>
</protein>
<dbReference type="Proteomes" id="UP000273786">
    <property type="component" value="Unassembled WGS sequence"/>
</dbReference>
<dbReference type="AlphaFoldDB" id="A0A3P3EQS7"/>
<keyword evidence="2" id="KW-1185">Reference proteome</keyword>
<name>A0A3P3EQS7_9HYPH</name>
<comment type="caution">
    <text evidence="1">The sequence shown here is derived from an EMBL/GenBank/DDBJ whole genome shotgun (WGS) entry which is preliminary data.</text>
</comment>
<gene>
    <name evidence="1" type="ORF">EH240_36050</name>
</gene>
<accession>A0A3P3EQS7</accession>
<sequence length="360" mass="39586">MLKSGDSLKSIEHQAADALRGVLNDIPPVSIENVEVEADAFDREIDILAHISAFGRTHILVCEVKSSGQPRHVHSGLLQVRRAVNHIGKGAIPVFIAPFLSPEAQALCQEENVGFLDFEGNCRLAFDGIFIERKVPTRPAIERRELKSIFKPKSAQVLRVMLRDPHHAWRVTELAEAAGVSLGHVSNVRAALVDREWAKIGDDGMSLFRPAAVLDAWRNSYEPPAGDRQNFYTTLHGKAFDQVVRDVLGASNRIDRAILASFSAAQWIAPYARVGSQFFYADSGGLDRLRHALKLSSAAKGENVVVTILKDEGPLLDTIEPAPGVVCTSPVQTYLDLAISGERGQEAADHLRQEKLQWLQ</sequence>
<proteinExistence type="predicted"/>
<evidence type="ECO:0000313" key="1">
    <source>
        <dbReference type="EMBL" id="RRH87728.1"/>
    </source>
</evidence>
<dbReference type="EMBL" id="RQXT01000101">
    <property type="protein sequence ID" value="RRH87728.1"/>
    <property type="molecule type" value="Genomic_DNA"/>
</dbReference>
<dbReference type="OrthoDB" id="5510301at2"/>
<reference evidence="1 2" key="1">
    <citation type="submission" date="2018-11" db="EMBL/GenBank/DDBJ databases">
        <title>the genome of Mesorhizobium tamadayense DSM 28320.</title>
        <authorList>
            <person name="Gao J."/>
        </authorList>
    </citation>
    <scope>NUCLEOTIDE SEQUENCE [LARGE SCALE GENOMIC DNA]</scope>
    <source>
        <strain evidence="1 2">DSM 28320</strain>
    </source>
</reference>